<protein>
    <submittedName>
        <fullName evidence="1">Uncharacterized protein</fullName>
    </submittedName>
</protein>
<gene>
    <name evidence="1" type="ORF">C8D89_11580</name>
</gene>
<name>A0A2U1EZM7_9PSEU</name>
<proteinExistence type="predicted"/>
<comment type="caution">
    <text evidence="1">The sequence shown here is derived from an EMBL/GenBank/DDBJ whole genome shotgun (WGS) entry which is preliminary data.</text>
</comment>
<reference evidence="1 2" key="1">
    <citation type="submission" date="2018-04" db="EMBL/GenBank/DDBJ databases">
        <title>Genomic Encyclopedia of Type Strains, Phase IV (KMG-IV): sequencing the most valuable type-strain genomes for metagenomic binning, comparative biology and taxonomic classification.</title>
        <authorList>
            <person name="Goeker M."/>
        </authorList>
    </citation>
    <scope>NUCLEOTIDE SEQUENCE [LARGE SCALE GENOMIC DNA]</scope>
    <source>
        <strain evidence="1 2">DSM 45771</strain>
    </source>
</reference>
<dbReference type="OrthoDB" id="5240854at2"/>
<keyword evidence="2" id="KW-1185">Reference proteome</keyword>
<sequence>MTLDPARHDALPAAAVAPDLPHPILGWRTWRIGRRAARRTDLIAPLAGLPWPARQAMAASCGSRTHSPPGDRCGCGLYAVADPGTLEWGPSDHEVLGVVALWGRVVEGTRGWRASHGYPRLVVTGPAITAEQRAALSRRYGVPVHRSAVPAKALASLLGADAARADVLRRGTEAEVDALLAARMPDWVRRWELRRAQAEARARRPRWSALGRRRSPVLKL</sequence>
<evidence type="ECO:0000313" key="1">
    <source>
        <dbReference type="EMBL" id="PVZ05375.1"/>
    </source>
</evidence>
<dbReference type="RefSeq" id="WP_116710386.1">
    <property type="nucleotide sequence ID" value="NZ_QEKW01000015.1"/>
</dbReference>
<dbReference type="Proteomes" id="UP000245639">
    <property type="component" value="Unassembled WGS sequence"/>
</dbReference>
<accession>A0A2U1EZM7</accession>
<dbReference type="AlphaFoldDB" id="A0A2U1EZM7"/>
<evidence type="ECO:0000313" key="2">
    <source>
        <dbReference type="Proteomes" id="UP000245639"/>
    </source>
</evidence>
<organism evidence="1 2">
    <name type="scientific">Actinomycetospora cinnamomea</name>
    <dbReference type="NCBI Taxonomy" id="663609"/>
    <lineage>
        <taxon>Bacteria</taxon>
        <taxon>Bacillati</taxon>
        <taxon>Actinomycetota</taxon>
        <taxon>Actinomycetes</taxon>
        <taxon>Pseudonocardiales</taxon>
        <taxon>Pseudonocardiaceae</taxon>
        <taxon>Actinomycetospora</taxon>
    </lineage>
</organism>
<dbReference type="EMBL" id="QEKW01000015">
    <property type="protein sequence ID" value="PVZ05375.1"/>
    <property type="molecule type" value="Genomic_DNA"/>
</dbReference>